<proteinExistence type="predicted"/>
<feature type="compositionally biased region" description="Basic and acidic residues" evidence="1">
    <location>
        <begin position="11"/>
        <end position="28"/>
    </location>
</feature>
<evidence type="ECO:0000313" key="2">
    <source>
        <dbReference type="EMBL" id="SDY41729.1"/>
    </source>
</evidence>
<sequence>MKPVKHGYVARPEDRPFSSPHRDARYGADADLMG</sequence>
<dbReference type="EMBL" id="FNPF01000007">
    <property type="protein sequence ID" value="SDY41729.1"/>
    <property type="molecule type" value="Genomic_DNA"/>
</dbReference>
<dbReference type="AlphaFoldDB" id="A0A1H3JQ56"/>
<keyword evidence="3" id="KW-1185">Reference proteome</keyword>
<gene>
    <name evidence="2" type="ORF">SAMN05444340_107161</name>
</gene>
<protein>
    <submittedName>
        <fullName evidence="2">Uncharacterized protein</fullName>
    </submittedName>
</protein>
<name>A0A1H3JQ56_9RHOB</name>
<evidence type="ECO:0000256" key="1">
    <source>
        <dbReference type="SAM" id="MobiDB-lite"/>
    </source>
</evidence>
<evidence type="ECO:0000313" key="3">
    <source>
        <dbReference type="Proteomes" id="UP000199286"/>
    </source>
</evidence>
<reference evidence="2 3" key="1">
    <citation type="submission" date="2016-10" db="EMBL/GenBank/DDBJ databases">
        <authorList>
            <person name="de Groot N.N."/>
        </authorList>
    </citation>
    <scope>NUCLEOTIDE SEQUENCE [LARGE SCALE GENOMIC DNA]</scope>
    <source>
        <strain evidence="2 3">DSM 26880</strain>
    </source>
</reference>
<accession>A0A1H3JQ56</accession>
<organism evidence="2 3">
    <name type="scientific">Citreimonas salinaria</name>
    <dbReference type="NCBI Taxonomy" id="321339"/>
    <lineage>
        <taxon>Bacteria</taxon>
        <taxon>Pseudomonadati</taxon>
        <taxon>Pseudomonadota</taxon>
        <taxon>Alphaproteobacteria</taxon>
        <taxon>Rhodobacterales</taxon>
        <taxon>Roseobacteraceae</taxon>
        <taxon>Citreimonas</taxon>
    </lineage>
</organism>
<dbReference type="Proteomes" id="UP000199286">
    <property type="component" value="Unassembled WGS sequence"/>
</dbReference>
<feature type="region of interest" description="Disordered" evidence="1">
    <location>
        <begin position="1"/>
        <end position="34"/>
    </location>
</feature>